<dbReference type="EMBL" id="JANDBD010000007">
    <property type="protein sequence ID" value="MCP9273939.1"/>
    <property type="molecule type" value="Genomic_DNA"/>
</dbReference>
<dbReference type="PROSITE" id="PS50901">
    <property type="entry name" value="FTSK"/>
    <property type="match status" value="1"/>
</dbReference>
<feature type="domain" description="FtsK" evidence="5">
    <location>
        <begin position="519"/>
        <end position="715"/>
    </location>
</feature>
<gene>
    <name evidence="6" type="ORF">NM203_17255</name>
</gene>
<keyword evidence="1 3" id="KW-0547">Nucleotide-binding</keyword>
<dbReference type="Gene3D" id="3.40.50.300">
    <property type="entry name" value="P-loop containing nucleotide triphosphate hydrolases"/>
    <property type="match status" value="3"/>
</dbReference>
<reference evidence="6 7" key="1">
    <citation type="submission" date="2022-06" db="EMBL/GenBank/DDBJ databases">
        <title>Mycolicibacterium sp. CAU 1645 isolated from seawater.</title>
        <authorList>
            <person name="Kim W."/>
        </authorList>
    </citation>
    <scope>NUCLEOTIDE SEQUENCE [LARGE SCALE GENOMIC DNA]</scope>
    <source>
        <strain evidence="6 7">CAU 1645</strain>
    </source>
</reference>
<dbReference type="PANTHER" id="PTHR22683:SF41">
    <property type="entry name" value="DNA TRANSLOCASE FTSK"/>
    <property type="match status" value="1"/>
</dbReference>
<feature type="binding site" evidence="3">
    <location>
        <begin position="536"/>
        <end position="543"/>
    </location>
    <ligand>
        <name>ATP</name>
        <dbReference type="ChEBI" id="CHEBI:30616"/>
    </ligand>
</feature>
<feature type="region of interest" description="Disordered" evidence="4">
    <location>
        <begin position="469"/>
        <end position="494"/>
    </location>
</feature>
<dbReference type="RefSeq" id="WP_255061276.1">
    <property type="nucleotide sequence ID" value="NZ_JANDBD010000007.1"/>
</dbReference>
<name>A0ABT1M443_9MYCO</name>
<evidence type="ECO:0000256" key="4">
    <source>
        <dbReference type="SAM" id="MobiDB-lite"/>
    </source>
</evidence>
<dbReference type="PANTHER" id="PTHR22683">
    <property type="entry name" value="SPORULATION PROTEIN RELATED"/>
    <property type="match status" value="1"/>
</dbReference>
<organism evidence="6 7">
    <name type="scientific">Mycolicibacterium arenosum</name>
    <dbReference type="NCBI Taxonomy" id="2952157"/>
    <lineage>
        <taxon>Bacteria</taxon>
        <taxon>Bacillati</taxon>
        <taxon>Actinomycetota</taxon>
        <taxon>Actinomycetes</taxon>
        <taxon>Mycobacteriales</taxon>
        <taxon>Mycobacteriaceae</taxon>
        <taxon>Mycolicibacterium</taxon>
    </lineage>
</organism>
<feature type="compositionally biased region" description="Polar residues" evidence="4">
    <location>
        <begin position="475"/>
        <end position="487"/>
    </location>
</feature>
<evidence type="ECO:0000256" key="1">
    <source>
        <dbReference type="ARBA" id="ARBA00022741"/>
    </source>
</evidence>
<keyword evidence="7" id="KW-1185">Reference proteome</keyword>
<dbReference type="InterPro" id="IPR027417">
    <property type="entry name" value="P-loop_NTPase"/>
</dbReference>
<dbReference type="InterPro" id="IPR002543">
    <property type="entry name" value="FtsK_dom"/>
</dbReference>
<evidence type="ECO:0000313" key="6">
    <source>
        <dbReference type="EMBL" id="MCP9273939.1"/>
    </source>
</evidence>
<evidence type="ECO:0000313" key="7">
    <source>
        <dbReference type="Proteomes" id="UP001651690"/>
    </source>
</evidence>
<comment type="caution">
    <text evidence="6">The sequence shown here is derived from an EMBL/GenBank/DDBJ whole genome shotgun (WGS) entry which is preliminary data.</text>
</comment>
<proteinExistence type="predicted"/>
<dbReference type="Pfam" id="PF01580">
    <property type="entry name" value="FtsK_SpoIIIE"/>
    <property type="match status" value="1"/>
</dbReference>
<accession>A0ABT1M443</accession>
<dbReference type="Proteomes" id="UP001651690">
    <property type="component" value="Unassembled WGS sequence"/>
</dbReference>
<evidence type="ECO:0000259" key="5">
    <source>
        <dbReference type="PROSITE" id="PS50901"/>
    </source>
</evidence>
<keyword evidence="2 3" id="KW-0067">ATP-binding</keyword>
<protein>
    <submittedName>
        <fullName evidence="6">FtsK/SpoIIIE domain-containing protein</fullName>
    </submittedName>
</protein>
<dbReference type="SUPFAM" id="SSF52540">
    <property type="entry name" value="P-loop containing nucleoside triphosphate hydrolases"/>
    <property type="match status" value="1"/>
</dbReference>
<evidence type="ECO:0000256" key="2">
    <source>
        <dbReference type="ARBA" id="ARBA00022840"/>
    </source>
</evidence>
<evidence type="ECO:0000256" key="3">
    <source>
        <dbReference type="PROSITE-ProRule" id="PRU00289"/>
    </source>
</evidence>
<dbReference type="InterPro" id="IPR050206">
    <property type="entry name" value="FtsK/SpoIIIE/SftA"/>
</dbReference>
<sequence>MNQWNDIARTVGVAAQEISNRFIAAHGDLGETLNDLSRAQNDLKAAYEKRFSGTQYFSTSGGGTTVPSDWVRVARTTTERLRSAPVPWTDKGRRQLQQEFTQKVTSLMNTYDNTVREYALGGYRQMIEGGTGNAHPVRDHYTRTTRDAELPRPPIGPYAGPIDPANPPEVGPGPLNIYIGRATADQVSFSSNSYGNYTSQSHAIDLPGLSVPIVLDLDVAGAFVVDDRRCLEGPILNLLTALPANQLLIRFFDPEHGGNSAKFLFGLGDSADRVIGERVKTSDRELTELLQSTEEHITFVTQRFLQGEHKSLTEYNRAAGEVAEPYRLLVLYDFPSGFVRGGHRDEDQLSRLVKIIRNGPRSGVFTILVSDAVDAVTEQLPRFSAGERLNDTTIAAMSDWPSGVALPRATSAPRGKGTTAQVGAGAVSWRFASAEPPSTALVSSQLDAVKRNLHSAEDVKVTPHRVAELADQEQRSTSATLGESLRSTVADPDRPETWWRASSSRAIAAHFGRIGARQVADLIVDSEDDYGALIGGRPGSGKSVLIHAVIMSLAMEYSPDELELHLIDFKEGVEFQQYADIGLPHARVIAIESERDFGLSVLQEASRAIKTRGDLFGAAGNGIAKLHDYRERTGQPLKRIVLIIDEFQQLFYRDDKIASAASDELEQILRKGRAFGVHVLLASQSLAGMATLGKHVLGLIPDRIAMQSNDSDSRLILGEENPDAQTLVRAGEGILNRRFGMRDANKRFQAAFWDADLRESVLKQLVHRADSHRVQYITTVFAGHEPARIEKLTAASLAPAETKANSVGLPIGLPLTLDPDPTFAWLQREAGSNLLVVDEAGDGMLAVALAGLRQQGVAVDLLDFVGADEAWGAVASSFDALEDFAVHRHRSDLRRVLGDFTTLVDERLAFDDGNLPTRVLAIAGMGRARDFDPGDYDDDSPLKLLGKILRDGPEVGVHVIAWFDRPAGLDKRLDRGEQREFGLRLVGRLSANDASSLTDTETAAALKDGQGLLADIDRTVEVKVRKFARPSPGWITQQLGGS</sequence>